<evidence type="ECO:0000256" key="1">
    <source>
        <dbReference type="SAM" id="MobiDB-lite"/>
    </source>
</evidence>
<dbReference type="Proteomes" id="UP000298061">
    <property type="component" value="Unassembled WGS sequence"/>
</dbReference>
<keyword evidence="3" id="KW-1185">Reference proteome</keyword>
<protein>
    <submittedName>
        <fullName evidence="2">Uncharacterized protein</fullName>
    </submittedName>
</protein>
<comment type="caution">
    <text evidence="2">The sequence shown here is derived from an EMBL/GenBank/DDBJ whole genome shotgun (WGS) entry which is preliminary data.</text>
</comment>
<dbReference type="AlphaFoldDB" id="A0A4Y9ZJJ6"/>
<accession>A0A4Y9ZJJ6</accession>
<proteinExistence type="predicted"/>
<sequence length="203" mass="20807">MRAYAIKGSAMNLGKLYRSQGVDNAIDADAWALVVQNSGGSTPHPDHTAEPALVASHGTSTETNSDAPIVQNVPSKNCVANLGGHFTMATVSQGRDTTAAPVPQAAVTAESMPSGDASCMSAGMSAASSPVIELAPATWAKCSDAAQQAPDKQSSKKPDNASDVLQACPEYVPGPSDLAGADEIDIDYLLGETGEDANEEDKF</sequence>
<name>A0A4Y9ZJJ6_9AGAM</name>
<gene>
    <name evidence="2" type="ORF">EWM64_g9120</name>
</gene>
<evidence type="ECO:0000313" key="3">
    <source>
        <dbReference type="Proteomes" id="UP000298061"/>
    </source>
</evidence>
<feature type="region of interest" description="Disordered" evidence="1">
    <location>
        <begin position="145"/>
        <end position="180"/>
    </location>
</feature>
<reference evidence="2 3" key="1">
    <citation type="submission" date="2019-02" db="EMBL/GenBank/DDBJ databases">
        <title>Genome sequencing of the rare red list fungi Hericium alpestre (H. flagellum).</title>
        <authorList>
            <person name="Buettner E."/>
            <person name="Kellner H."/>
        </authorList>
    </citation>
    <scope>NUCLEOTIDE SEQUENCE [LARGE SCALE GENOMIC DNA]</scope>
    <source>
        <strain evidence="2 3">DSM 108284</strain>
    </source>
</reference>
<evidence type="ECO:0000313" key="2">
    <source>
        <dbReference type="EMBL" id="TFY74892.1"/>
    </source>
</evidence>
<dbReference type="EMBL" id="SFCI01001820">
    <property type="protein sequence ID" value="TFY74892.1"/>
    <property type="molecule type" value="Genomic_DNA"/>
</dbReference>
<organism evidence="2 3">
    <name type="scientific">Hericium alpestre</name>
    <dbReference type="NCBI Taxonomy" id="135208"/>
    <lineage>
        <taxon>Eukaryota</taxon>
        <taxon>Fungi</taxon>
        <taxon>Dikarya</taxon>
        <taxon>Basidiomycota</taxon>
        <taxon>Agaricomycotina</taxon>
        <taxon>Agaricomycetes</taxon>
        <taxon>Russulales</taxon>
        <taxon>Hericiaceae</taxon>
        <taxon>Hericium</taxon>
    </lineage>
</organism>